<protein>
    <recommendedName>
        <fullName evidence="7">Fructose-1,6-bisphosphatase</fullName>
    </recommendedName>
</protein>
<evidence type="ECO:0000256" key="5">
    <source>
        <dbReference type="ARBA" id="ARBA00023211"/>
    </source>
</evidence>
<dbReference type="NCBIfam" id="TIGR00330">
    <property type="entry name" value="glpX"/>
    <property type="match status" value="1"/>
</dbReference>
<evidence type="ECO:0000313" key="9">
    <source>
        <dbReference type="Proteomes" id="UP001209755"/>
    </source>
</evidence>
<dbReference type="RefSeq" id="WP_264603500.1">
    <property type="nucleotide sequence ID" value="NZ_JAOQNS010000016.1"/>
</dbReference>
<comment type="catalytic activity">
    <reaction evidence="1">
        <text>beta-D-fructose 1,6-bisphosphate + H2O = beta-D-fructose 6-phosphate + phosphate</text>
        <dbReference type="Rhea" id="RHEA:11064"/>
        <dbReference type="ChEBI" id="CHEBI:15377"/>
        <dbReference type="ChEBI" id="CHEBI:32966"/>
        <dbReference type="ChEBI" id="CHEBI:43474"/>
        <dbReference type="ChEBI" id="CHEBI:57634"/>
        <dbReference type="EC" id="3.1.3.11"/>
    </reaction>
</comment>
<dbReference type="GO" id="GO:0050278">
    <property type="term" value="F:sedoheptulose-bisphosphatase activity"/>
    <property type="evidence" value="ECO:0007669"/>
    <property type="project" value="UniProtKB-EC"/>
</dbReference>
<dbReference type="SUPFAM" id="SSF56655">
    <property type="entry name" value="Carbohydrate phosphatase"/>
    <property type="match status" value="1"/>
</dbReference>
<proteinExistence type="inferred from homology"/>
<gene>
    <name evidence="8" type="ORF">M2319_004287</name>
</gene>
<sequence>MSKKKISATIDRILTIELVRVTERAAVAAARMRGRGDERAADLAAIDAMERELNHLPIDGTIVIGEGAEDAVDHLYIGEKVGTLKGPEVDVAAVALEGATLCAKNLPNALTVVAMATGGSFLNVPDVYMEKIAVGGGLPDGLIDLDATPAENLAALARAKGVAVEDLSVCILDRPRHARLIEEVREAGAAIRLIGDGDVSGVFHTTSPERSGVDIYMGTGGASEGILAAAALRCIGGQMQGRLVPRNKEERDRIKAVGLKDVERKYAIEDMVPADVYFAATGVTDGNLVRGVHFRGDEIRTHSVVMRSSTGTVRWVDACHHRLEKFHLNR</sequence>
<dbReference type="PANTHER" id="PTHR30447">
    <property type="entry name" value="FRUCTOSE-1,6-BISPHOSPHATASE CLASS 2"/>
    <property type="match status" value="1"/>
</dbReference>
<keyword evidence="9" id="KW-1185">Reference proteome</keyword>
<comment type="caution">
    <text evidence="8">The sequence shown here is derived from an EMBL/GenBank/DDBJ whole genome shotgun (WGS) entry which is preliminary data.</text>
</comment>
<dbReference type="Pfam" id="PF03320">
    <property type="entry name" value="FBPase_glpX"/>
    <property type="match status" value="1"/>
</dbReference>
<evidence type="ECO:0000256" key="7">
    <source>
        <dbReference type="PIRNR" id="PIRNR004532"/>
    </source>
</evidence>
<keyword evidence="4 8" id="KW-0378">Hydrolase</keyword>
<keyword evidence="3" id="KW-0479">Metal-binding</keyword>
<evidence type="ECO:0000256" key="6">
    <source>
        <dbReference type="ARBA" id="ARBA00023277"/>
    </source>
</evidence>
<name>A0ABT3HHQ8_9HYPH</name>
<accession>A0ABT3HHQ8</accession>
<evidence type="ECO:0000256" key="2">
    <source>
        <dbReference type="ARBA" id="ARBA00008989"/>
    </source>
</evidence>
<dbReference type="CDD" id="cd01516">
    <property type="entry name" value="FBPase_glpX"/>
    <property type="match status" value="1"/>
</dbReference>
<keyword evidence="6 7" id="KW-0119">Carbohydrate metabolism</keyword>
<dbReference type="PIRSF" id="PIRSF004532">
    <property type="entry name" value="GlpX"/>
    <property type="match status" value="1"/>
</dbReference>
<dbReference type="GO" id="GO:0042132">
    <property type="term" value="F:fructose 1,6-bisphosphate 1-phosphatase activity"/>
    <property type="evidence" value="ECO:0007669"/>
    <property type="project" value="UniProtKB-EC"/>
</dbReference>
<dbReference type="PANTHER" id="PTHR30447:SF0">
    <property type="entry name" value="FRUCTOSE-1,6-BISPHOSPHATASE 1 CLASS 2-RELATED"/>
    <property type="match status" value="1"/>
</dbReference>
<comment type="similarity">
    <text evidence="2 7">Belongs to the FBPase class 2 family.</text>
</comment>
<keyword evidence="5" id="KW-0464">Manganese</keyword>
<dbReference type="EMBL" id="JAOQNS010000016">
    <property type="protein sequence ID" value="MCW2309923.1"/>
    <property type="molecule type" value="Genomic_DNA"/>
</dbReference>
<evidence type="ECO:0000256" key="3">
    <source>
        <dbReference type="ARBA" id="ARBA00022723"/>
    </source>
</evidence>
<evidence type="ECO:0000256" key="4">
    <source>
        <dbReference type="ARBA" id="ARBA00022801"/>
    </source>
</evidence>
<dbReference type="Proteomes" id="UP001209755">
    <property type="component" value="Unassembled WGS sequence"/>
</dbReference>
<evidence type="ECO:0000256" key="1">
    <source>
        <dbReference type="ARBA" id="ARBA00001273"/>
    </source>
</evidence>
<dbReference type="InterPro" id="IPR004464">
    <property type="entry name" value="FBPase_class-2/SBPase"/>
</dbReference>
<dbReference type="Gene3D" id="3.30.540.10">
    <property type="entry name" value="Fructose-1,6-Bisphosphatase, subunit A, domain 1"/>
    <property type="match status" value="1"/>
</dbReference>
<reference evidence="9" key="1">
    <citation type="submission" date="2023-07" db="EMBL/GenBank/DDBJ databases">
        <title>Genome sequencing of Purple Non-Sulfur Bacteria from various extreme environments.</title>
        <authorList>
            <person name="Mayer M."/>
        </authorList>
    </citation>
    <scope>NUCLEOTIDE SEQUENCE [LARGE SCALE GENOMIC DNA]</scope>
    <source>
        <strain evidence="9">DSM 17935</strain>
    </source>
</reference>
<evidence type="ECO:0000313" key="8">
    <source>
        <dbReference type="EMBL" id="MCW2309923.1"/>
    </source>
</evidence>
<dbReference type="Gene3D" id="3.40.190.90">
    <property type="match status" value="1"/>
</dbReference>
<organism evidence="8 9">
    <name type="scientific">Rhodobium gokarnense</name>
    <dbReference type="NCBI Taxonomy" id="364296"/>
    <lineage>
        <taxon>Bacteria</taxon>
        <taxon>Pseudomonadati</taxon>
        <taxon>Pseudomonadota</taxon>
        <taxon>Alphaproteobacteria</taxon>
        <taxon>Hyphomicrobiales</taxon>
        <taxon>Rhodobiaceae</taxon>
        <taxon>Rhodobium</taxon>
    </lineage>
</organism>